<sequence length="96" mass="10097">MVPLLIPKSTASALPTPNATGQRSQFLGVLYVEHTSVIDSAFPAAGSWSVVGKAFSCLIKSGPIFWWAMPVPASVPSSPDDAVQYTGIPSLDVVEH</sequence>
<proteinExistence type="predicted"/>
<evidence type="ECO:0000313" key="2">
    <source>
        <dbReference type="Proteomes" id="UP001165960"/>
    </source>
</evidence>
<evidence type="ECO:0000313" key="1">
    <source>
        <dbReference type="EMBL" id="KAJ9051335.1"/>
    </source>
</evidence>
<protein>
    <submittedName>
        <fullName evidence="1">Uncharacterized protein</fullName>
    </submittedName>
</protein>
<name>A0ACC2RMQ2_9FUNG</name>
<dbReference type="EMBL" id="QTSX02007115">
    <property type="protein sequence ID" value="KAJ9051335.1"/>
    <property type="molecule type" value="Genomic_DNA"/>
</dbReference>
<accession>A0ACC2RMQ2</accession>
<comment type="caution">
    <text evidence="1">The sequence shown here is derived from an EMBL/GenBank/DDBJ whole genome shotgun (WGS) entry which is preliminary data.</text>
</comment>
<dbReference type="Proteomes" id="UP001165960">
    <property type="component" value="Unassembled WGS sequence"/>
</dbReference>
<gene>
    <name evidence="1" type="ORF">DSO57_1005623</name>
</gene>
<reference evidence="1" key="1">
    <citation type="submission" date="2022-04" db="EMBL/GenBank/DDBJ databases">
        <title>Genome of the entomopathogenic fungus Entomophthora muscae.</title>
        <authorList>
            <person name="Elya C."/>
            <person name="Lovett B.R."/>
            <person name="Lee E."/>
            <person name="Macias A.M."/>
            <person name="Hajek A.E."/>
            <person name="De Bivort B.L."/>
            <person name="Kasson M.T."/>
            <person name="De Fine Licht H.H."/>
            <person name="Stajich J.E."/>
        </authorList>
    </citation>
    <scope>NUCLEOTIDE SEQUENCE</scope>
    <source>
        <strain evidence="1">Berkeley</strain>
    </source>
</reference>
<organism evidence="1 2">
    <name type="scientific">Entomophthora muscae</name>
    <dbReference type="NCBI Taxonomy" id="34485"/>
    <lineage>
        <taxon>Eukaryota</taxon>
        <taxon>Fungi</taxon>
        <taxon>Fungi incertae sedis</taxon>
        <taxon>Zoopagomycota</taxon>
        <taxon>Entomophthoromycotina</taxon>
        <taxon>Entomophthoromycetes</taxon>
        <taxon>Entomophthorales</taxon>
        <taxon>Entomophthoraceae</taxon>
        <taxon>Entomophthora</taxon>
    </lineage>
</organism>
<keyword evidence="2" id="KW-1185">Reference proteome</keyword>